<protein>
    <submittedName>
        <fullName evidence="1">Uncharacterized protein</fullName>
    </submittedName>
</protein>
<reference evidence="1 2" key="1">
    <citation type="submission" date="2020-08" db="EMBL/GenBank/DDBJ databases">
        <title>A Genomic Blueprint of the Chicken Gut Microbiome.</title>
        <authorList>
            <person name="Gilroy R."/>
            <person name="Ravi A."/>
            <person name="Getino M."/>
            <person name="Pursley I."/>
            <person name="Horton D.L."/>
            <person name="Alikhan N.-F."/>
            <person name="Baker D."/>
            <person name="Gharbi K."/>
            <person name="Hall N."/>
            <person name="Watson M."/>
            <person name="Adriaenssens E.M."/>
            <person name="Foster-Nyarko E."/>
            <person name="Jarju S."/>
            <person name="Secka A."/>
            <person name="Antonio M."/>
            <person name="Oren A."/>
            <person name="Chaudhuri R."/>
            <person name="La Ragione R.M."/>
            <person name="Hildebrand F."/>
            <person name="Pallen M.J."/>
        </authorList>
    </citation>
    <scope>NUCLEOTIDE SEQUENCE [LARGE SCALE GENOMIC DNA]</scope>
    <source>
        <strain evidence="1 2">Sa3CVN1</strain>
    </source>
</reference>
<accession>A0ABR8PTF8</accession>
<dbReference type="RefSeq" id="WP_143317886.1">
    <property type="nucleotide sequence ID" value="NZ_JACSRA010000011.1"/>
</dbReference>
<evidence type="ECO:0000313" key="2">
    <source>
        <dbReference type="Proteomes" id="UP000627781"/>
    </source>
</evidence>
<dbReference type="EMBL" id="JACSRA010000011">
    <property type="protein sequence ID" value="MBD7911447.1"/>
    <property type="molecule type" value="Genomic_DNA"/>
</dbReference>
<evidence type="ECO:0000313" key="1">
    <source>
        <dbReference type="EMBL" id="MBD7911447.1"/>
    </source>
</evidence>
<sequence length="136" mass="15620">MSSIKKKFMLPLMIICVFIISQIPSTTSYAGTWKSFTQSFGSAGIIYTNQFSMRGQGISIEVNASPFYNGNRMKITLQQYDSSNNSWNDSGAEPARYARNGETQIYNWSHTGTWRFKIEYDESVRSTNIRVEYFTE</sequence>
<name>A0ABR8PTF8_9CLOT</name>
<organism evidence="1 2">
    <name type="scientific">Clostridium cibarium</name>
    <dbReference type="NCBI Taxonomy" id="2762247"/>
    <lineage>
        <taxon>Bacteria</taxon>
        <taxon>Bacillati</taxon>
        <taxon>Bacillota</taxon>
        <taxon>Clostridia</taxon>
        <taxon>Eubacteriales</taxon>
        <taxon>Clostridiaceae</taxon>
        <taxon>Clostridium</taxon>
    </lineage>
</organism>
<gene>
    <name evidence="1" type="ORF">H9661_08770</name>
</gene>
<comment type="caution">
    <text evidence="1">The sequence shown here is derived from an EMBL/GenBank/DDBJ whole genome shotgun (WGS) entry which is preliminary data.</text>
</comment>
<keyword evidence="2" id="KW-1185">Reference proteome</keyword>
<proteinExistence type="predicted"/>
<dbReference type="Proteomes" id="UP000627781">
    <property type="component" value="Unassembled WGS sequence"/>
</dbReference>